<proteinExistence type="inferred from homology"/>
<dbReference type="GO" id="GO:0006826">
    <property type="term" value="P:iron ion transport"/>
    <property type="evidence" value="ECO:0007669"/>
    <property type="project" value="UniProtKB-KW"/>
</dbReference>
<dbReference type="EMBL" id="RQZF01000011">
    <property type="protein sequence ID" value="RRC94720.1"/>
    <property type="molecule type" value="Genomic_DNA"/>
</dbReference>
<dbReference type="Gene3D" id="3.40.190.10">
    <property type="entry name" value="Periplasmic binding protein-like II"/>
    <property type="match status" value="2"/>
</dbReference>
<evidence type="ECO:0000256" key="2">
    <source>
        <dbReference type="ARBA" id="ARBA00022496"/>
    </source>
</evidence>
<sequence length="361" mass="37968">MRIRSLATAALTAAALVSLSACSSGTAPQSAAQSATDAVAQSEAPQSVEASASDEALVLYSGRNEKLVAPLLEQFTADTGITVDVRYAGTPELAAQLIEEGDKTPAHVFLSQDAGALGLVSGKGMFATLPADVTSKVDAKYTSKDGSWVGLTGRARVIAYDSQTLTAEEVPGNVADLTDPKWNGKIGIAPSNASFQSFVTAMRVTEGEEKTEEWLKGLQANNAQIFAKNGEILEAVNNGTVSLGLINHYYWARSEQDPTTLRAQLKFGDAGSVSALVNVTGVGILKGAENNANAKEFVNYMLSDKGQDYFLKETYEYPLVSGKEGPKNVPALKDLGAPDVALTDLSSLDKTVELLTKVGLI</sequence>
<dbReference type="GO" id="GO:0046872">
    <property type="term" value="F:metal ion binding"/>
    <property type="evidence" value="ECO:0007669"/>
    <property type="project" value="UniProtKB-KW"/>
</dbReference>
<dbReference type="OrthoDB" id="9769567at2"/>
<name>A0A3P1SCU4_9ACTO</name>
<dbReference type="Pfam" id="PF13343">
    <property type="entry name" value="SBP_bac_6"/>
    <property type="match status" value="1"/>
</dbReference>
<evidence type="ECO:0000256" key="4">
    <source>
        <dbReference type="PIRSR" id="PIRSR002825-1"/>
    </source>
</evidence>
<dbReference type="PIRSF" id="PIRSF002825">
    <property type="entry name" value="CfbpA"/>
    <property type="match status" value="1"/>
</dbReference>
<comment type="caution">
    <text evidence="6">The sequence shown here is derived from an EMBL/GenBank/DDBJ whole genome shotgun (WGS) entry which is preliminary data.</text>
</comment>
<reference evidence="6 7" key="1">
    <citation type="submission" date="2018-11" db="EMBL/GenBank/DDBJ databases">
        <title>Genomes From Bacteria Associated with the Canine Oral Cavity: a Test Case for Automated Genome-Based Taxonomic Assignment.</title>
        <authorList>
            <person name="Coil D.A."/>
            <person name="Jospin G."/>
            <person name="Darling A.E."/>
            <person name="Wallis C."/>
            <person name="Davis I.J."/>
            <person name="Harris S."/>
            <person name="Eisen J.A."/>
            <person name="Holcombe L.J."/>
            <person name="O'Flynn C."/>
        </authorList>
    </citation>
    <scope>NUCLEOTIDE SEQUENCE [LARGE SCALE GENOMIC DNA]</scope>
    <source>
        <strain evidence="6 7">OH770</strain>
    </source>
</reference>
<dbReference type="PANTHER" id="PTHR30006">
    <property type="entry name" value="THIAMINE-BINDING PERIPLASMIC PROTEIN-RELATED"/>
    <property type="match status" value="1"/>
</dbReference>
<evidence type="ECO:0000256" key="5">
    <source>
        <dbReference type="SAM" id="SignalP"/>
    </source>
</evidence>
<protein>
    <submittedName>
        <fullName evidence="6">Iron ABC transporter substrate-binding protein</fullName>
    </submittedName>
</protein>
<feature type="chain" id="PRO_5038774349" evidence="5">
    <location>
        <begin position="24"/>
        <end position="361"/>
    </location>
</feature>
<keyword evidence="2" id="KW-0406">Ion transport</keyword>
<evidence type="ECO:0000313" key="7">
    <source>
        <dbReference type="Proteomes" id="UP000280444"/>
    </source>
</evidence>
<evidence type="ECO:0000256" key="1">
    <source>
        <dbReference type="ARBA" id="ARBA00008520"/>
    </source>
</evidence>
<dbReference type="CDD" id="cd13543">
    <property type="entry name" value="PBP2_Fbp"/>
    <property type="match status" value="1"/>
</dbReference>
<keyword evidence="7" id="KW-1185">Reference proteome</keyword>
<dbReference type="SUPFAM" id="SSF53850">
    <property type="entry name" value="Periplasmic binding protein-like II"/>
    <property type="match status" value="1"/>
</dbReference>
<keyword evidence="2" id="KW-0410">Iron transport</keyword>
<feature type="binding site" evidence="4">
    <location>
        <position position="249"/>
    </location>
    <ligand>
        <name>Fe cation</name>
        <dbReference type="ChEBI" id="CHEBI:24875"/>
    </ligand>
</feature>
<dbReference type="PANTHER" id="PTHR30006:SF15">
    <property type="entry name" value="IRON-UTILIZATION PERIPLASMIC PROTEIN"/>
    <property type="match status" value="1"/>
</dbReference>
<keyword evidence="4" id="KW-0408">Iron</keyword>
<evidence type="ECO:0000313" key="6">
    <source>
        <dbReference type="EMBL" id="RRC94720.1"/>
    </source>
</evidence>
<dbReference type="PROSITE" id="PS51257">
    <property type="entry name" value="PROKAR_LIPOPROTEIN"/>
    <property type="match status" value="1"/>
</dbReference>
<organism evidence="6 7">
    <name type="scientific">Schaalia canis</name>
    <dbReference type="NCBI Taxonomy" id="100469"/>
    <lineage>
        <taxon>Bacteria</taxon>
        <taxon>Bacillati</taxon>
        <taxon>Actinomycetota</taxon>
        <taxon>Actinomycetes</taxon>
        <taxon>Actinomycetales</taxon>
        <taxon>Actinomycetaceae</taxon>
        <taxon>Schaalia</taxon>
    </lineage>
</organism>
<accession>A0A3P1SCU4</accession>
<keyword evidence="2" id="KW-0813">Transport</keyword>
<dbReference type="InterPro" id="IPR026045">
    <property type="entry name" value="Ferric-bd"/>
</dbReference>
<keyword evidence="4" id="KW-0479">Metal-binding</keyword>
<dbReference type="AlphaFoldDB" id="A0A3P1SCU4"/>
<evidence type="ECO:0000256" key="3">
    <source>
        <dbReference type="ARBA" id="ARBA00022729"/>
    </source>
</evidence>
<feature type="signal peptide" evidence="5">
    <location>
        <begin position="1"/>
        <end position="23"/>
    </location>
</feature>
<gene>
    <name evidence="6" type="ORF">EII11_09190</name>
</gene>
<feature type="binding site" evidence="4">
    <location>
        <position position="250"/>
    </location>
    <ligand>
        <name>Fe cation</name>
        <dbReference type="ChEBI" id="CHEBI:24875"/>
    </ligand>
</feature>
<keyword evidence="3 5" id="KW-0732">Signal</keyword>
<dbReference type="Proteomes" id="UP000280444">
    <property type="component" value="Unassembled WGS sequence"/>
</dbReference>
<comment type="similarity">
    <text evidence="1">Belongs to the bacterial solute-binding protein 1 family.</text>
</comment>
<dbReference type="RefSeq" id="WP_124871887.1">
    <property type="nucleotide sequence ID" value="NZ_RQZF01000011.1"/>
</dbReference>
<dbReference type="GO" id="GO:0030288">
    <property type="term" value="C:outer membrane-bounded periplasmic space"/>
    <property type="evidence" value="ECO:0007669"/>
    <property type="project" value="TreeGrafter"/>
</dbReference>